<dbReference type="CDD" id="cd06223">
    <property type="entry name" value="PRTases_typeI"/>
    <property type="match status" value="1"/>
</dbReference>
<dbReference type="InterPro" id="IPR000836">
    <property type="entry name" value="PRTase_dom"/>
</dbReference>
<evidence type="ECO:0000313" key="5">
    <source>
        <dbReference type="Proteomes" id="UP001191082"/>
    </source>
</evidence>
<protein>
    <submittedName>
        <fullName evidence="4">ComF family protein</fullName>
    </submittedName>
</protein>
<gene>
    <name evidence="4" type="ORF">FGK64_18270</name>
</gene>
<sequence length="243" mass="26377">MMQQMIQTAVRLVYPPRCLGCGDLVESDFGLCATCWRDTPFIGGTTCAACGIPLQGPDDGHRIECDDCIATPRPWRDGRAALMYRDRARRIVLGLKHGDRADLVQSAADWMARAGADILQPGCLLAPVPLHWLRLARRRYNQSALLAQAMARRTGLMACPDLLQRIRRTPSQDGLTASQRAENLTGAIRVHPRRAEMARGASVVLVDDVMTSGATLSACTDACLAAGANRVDVLVLARVGKDD</sequence>
<comment type="similarity">
    <text evidence="1">Belongs to the ComF/GntX family.</text>
</comment>
<dbReference type="PANTHER" id="PTHR47505:SF1">
    <property type="entry name" value="DNA UTILIZATION PROTEIN YHGH"/>
    <property type="match status" value="1"/>
</dbReference>
<keyword evidence="5" id="KW-1185">Reference proteome</keyword>
<reference evidence="4 5" key="1">
    <citation type="submission" date="2019-05" db="EMBL/GenBank/DDBJ databases">
        <title>Marivita sp. nov. isolated from sea sediment.</title>
        <authorList>
            <person name="Kim W."/>
        </authorList>
    </citation>
    <scope>NUCLEOTIDE SEQUENCE [LARGE SCALE GENOMIC DNA]</scope>
    <source>
        <strain evidence="4 5">CAU 1492</strain>
    </source>
</reference>
<organism evidence="4 5">
    <name type="scientific">Arenibacterium halophilum</name>
    <dbReference type="NCBI Taxonomy" id="2583821"/>
    <lineage>
        <taxon>Bacteria</taxon>
        <taxon>Pseudomonadati</taxon>
        <taxon>Pseudomonadota</taxon>
        <taxon>Alphaproteobacteria</taxon>
        <taxon>Rhodobacterales</taxon>
        <taxon>Paracoccaceae</taxon>
        <taxon>Arenibacterium</taxon>
    </lineage>
</organism>
<name>A0ABY2X5J3_9RHOB</name>
<dbReference type="Proteomes" id="UP001191082">
    <property type="component" value="Unassembled WGS sequence"/>
</dbReference>
<evidence type="ECO:0000259" key="3">
    <source>
        <dbReference type="Pfam" id="PF18912"/>
    </source>
</evidence>
<dbReference type="Pfam" id="PF00156">
    <property type="entry name" value="Pribosyltran"/>
    <property type="match status" value="1"/>
</dbReference>
<dbReference type="Gene3D" id="3.40.50.2020">
    <property type="match status" value="1"/>
</dbReference>
<proteinExistence type="inferred from homology"/>
<dbReference type="EMBL" id="VCPC01000004">
    <property type="protein sequence ID" value="TMV10716.1"/>
    <property type="molecule type" value="Genomic_DNA"/>
</dbReference>
<comment type="caution">
    <text evidence="4">The sequence shown here is derived from an EMBL/GenBank/DDBJ whole genome shotgun (WGS) entry which is preliminary data.</text>
</comment>
<evidence type="ECO:0000256" key="1">
    <source>
        <dbReference type="ARBA" id="ARBA00008007"/>
    </source>
</evidence>
<evidence type="ECO:0000259" key="2">
    <source>
        <dbReference type="Pfam" id="PF00156"/>
    </source>
</evidence>
<dbReference type="SUPFAM" id="SSF53271">
    <property type="entry name" value="PRTase-like"/>
    <property type="match status" value="1"/>
</dbReference>
<dbReference type="RefSeq" id="WP_138865288.1">
    <property type="nucleotide sequence ID" value="NZ_VCPC01000004.1"/>
</dbReference>
<feature type="domain" description="Phosphoribosyltransferase" evidence="2">
    <location>
        <begin position="144"/>
        <end position="240"/>
    </location>
</feature>
<evidence type="ECO:0000313" key="4">
    <source>
        <dbReference type="EMBL" id="TMV10716.1"/>
    </source>
</evidence>
<dbReference type="Pfam" id="PF18912">
    <property type="entry name" value="DZR_2"/>
    <property type="match status" value="1"/>
</dbReference>
<feature type="domain" description="Double zinc ribbon" evidence="3">
    <location>
        <begin position="10"/>
        <end position="68"/>
    </location>
</feature>
<accession>A0ABY2X5J3</accession>
<dbReference type="InterPro" id="IPR051910">
    <property type="entry name" value="ComF/GntX_DNA_util-trans"/>
</dbReference>
<dbReference type="PANTHER" id="PTHR47505">
    <property type="entry name" value="DNA UTILIZATION PROTEIN YHGH"/>
    <property type="match status" value="1"/>
</dbReference>
<dbReference type="InterPro" id="IPR044005">
    <property type="entry name" value="DZR_2"/>
</dbReference>
<dbReference type="InterPro" id="IPR029057">
    <property type="entry name" value="PRTase-like"/>
</dbReference>